<evidence type="ECO:0008006" key="3">
    <source>
        <dbReference type="Google" id="ProtNLM"/>
    </source>
</evidence>
<dbReference type="Proteomes" id="UP001500218">
    <property type="component" value="Unassembled WGS sequence"/>
</dbReference>
<dbReference type="EMBL" id="BAAALT010000116">
    <property type="protein sequence ID" value="GAA1812682.1"/>
    <property type="molecule type" value="Genomic_DNA"/>
</dbReference>
<name>A0ABN2M888_9ACTN</name>
<comment type="caution">
    <text evidence="1">The sequence shown here is derived from an EMBL/GenBank/DDBJ whole genome shotgun (WGS) entry which is preliminary data.</text>
</comment>
<evidence type="ECO:0000313" key="1">
    <source>
        <dbReference type="EMBL" id="GAA1812682.1"/>
    </source>
</evidence>
<keyword evidence="2" id="KW-1185">Reference proteome</keyword>
<proteinExistence type="predicted"/>
<reference evidence="1 2" key="1">
    <citation type="journal article" date="2019" name="Int. J. Syst. Evol. Microbiol.">
        <title>The Global Catalogue of Microorganisms (GCM) 10K type strain sequencing project: providing services to taxonomists for standard genome sequencing and annotation.</title>
        <authorList>
            <consortium name="The Broad Institute Genomics Platform"/>
            <consortium name="The Broad Institute Genome Sequencing Center for Infectious Disease"/>
            <person name="Wu L."/>
            <person name="Ma J."/>
        </authorList>
    </citation>
    <scope>NUCLEOTIDE SEQUENCE [LARGE SCALE GENOMIC DNA]</scope>
    <source>
        <strain evidence="1 2">JCM 13250</strain>
    </source>
</reference>
<protein>
    <recommendedName>
        <fullName evidence="3">Secreted protein</fullName>
    </recommendedName>
</protein>
<sequence>MVLPTAALLSWAHFRAAGVAGLDLVGFALVAGAPPRPPSPDTALVAAAAGESDVAAEPAALLSSPPPQAASSAAQSTSTGAYFANLTIVVSLSTRRPAGAAVLDRRRVGLWTAECPGTVVMRTT</sequence>
<organism evidence="1 2">
    <name type="scientific">Luedemannella flava</name>
    <dbReference type="NCBI Taxonomy" id="349316"/>
    <lineage>
        <taxon>Bacteria</taxon>
        <taxon>Bacillati</taxon>
        <taxon>Actinomycetota</taxon>
        <taxon>Actinomycetes</taxon>
        <taxon>Micromonosporales</taxon>
        <taxon>Micromonosporaceae</taxon>
        <taxon>Luedemannella</taxon>
    </lineage>
</organism>
<accession>A0ABN2M888</accession>
<evidence type="ECO:0000313" key="2">
    <source>
        <dbReference type="Proteomes" id="UP001500218"/>
    </source>
</evidence>
<gene>
    <name evidence="1" type="ORF">GCM10009682_37440</name>
</gene>